<organism evidence="2 3">
    <name type="scientific">Eiseniibacteriota bacterium</name>
    <dbReference type="NCBI Taxonomy" id="2212470"/>
    <lineage>
        <taxon>Bacteria</taxon>
        <taxon>Candidatus Eiseniibacteriota</taxon>
    </lineage>
</organism>
<name>A0A956SF51_UNCEI</name>
<dbReference type="Gene3D" id="2.80.10.50">
    <property type="match status" value="1"/>
</dbReference>
<dbReference type="Gene3D" id="2.60.40.4070">
    <property type="match status" value="1"/>
</dbReference>
<proteinExistence type="predicted"/>
<feature type="chain" id="PRO_5037178154" evidence="1">
    <location>
        <begin position="18"/>
        <end position="563"/>
    </location>
</feature>
<dbReference type="AlphaFoldDB" id="A0A956SF51"/>
<dbReference type="Proteomes" id="UP000739538">
    <property type="component" value="Unassembled WGS sequence"/>
</dbReference>
<dbReference type="PANTHER" id="PTHR35580">
    <property type="entry name" value="CELL SURFACE GLYCOPROTEIN (S-LAYER PROTEIN)-LIKE PROTEIN"/>
    <property type="match status" value="1"/>
</dbReference>
<gene>
    <name evidence="2" type="ORF">KDA27_20995</name>
</gene>
<evidence type="ECO:0000313" key="2">
    <source>
        <dbReference type="EMBL" id="MCA9758285.1"/>
    </source>
</evidence>
<evidence type="ECO:0000313" key="3">
    <source>
        <dbReference type="Proteomes" id="UP000739538"/>
    </source>
</evidence>
<keyword evidence="1" id="KW-0732">Signal</keyword>
<protein>
    <submittedName>
        <fullName evidence="2">T9SS type A sorting domain-containing protein</fullName>
    </submittedName>
</protein>
<evidence type="ECO:0000256" key="1">
    <source>
        <dbReference type="SAM" id="SignalP"/>
    </source>
</evidence>
<dbReference type="InterPro" id="IPR052918">
    <property type="entry name" value="Motility_Chemotaxis_Reg"/>
</dbReference>
<reference evidence="2" key="2">
    <citation type="journal article" date="2021" name="Microbiome">
        <title>Successional dynamics and alternative stable states in a saline activated sludge microbial community over 9 years.</title>
        <authorList>
            <person name="Wang Y."/>
            <person name="Ye J."/>
            <person name="Ju F."/>
            <person name="Liu L."/>
            <person name="Boyd J.A."/>
            <person name="Deng Y."/>
            <person name="Parks D.H."/>
            <person name="Jiang X."/>
            <person name="Yin X."/>
            <person name="Woodcroft B.J."/>
            <person name="Tyson G.W."/>
            <person name="Hugenholtz P."/>
            <person name="Polz M.F."/>
            <person name="Zhang T."/>
        </authorList>
    </citation>
    <scope>NUCLEOTIDE SEQUENCE</scope>
    <source>
        <strain evidence="2">HKST-UBA02</strain>
    </source>
</reference>
<dbReference type="PANTHER" id="PTHR35580:SF1">
    <property type="entry name" value="PHYTASE-LIKE DOMAIN-CONTAINING PROTEIN"/>
    <property type="match status" value="1"/>
</dbReference>
<dbReference type="EMBL" id="JAGQHS010000157">
    <property type="protein sequence ID" value="MCA9758285.1"/>
    <property type="molecule type" value="Genomic_DNA"/>
</dbReference>
<sequence length="563" mass="58037">MASAALLAAVLPAQANATLFDAEWGITDGADFTSFIEAVDTDAQGNVYIAGTFTGKVTVGIGGPTYETADFLRSDVFIAKLSPTGQHIWSYQAAGDLNDSAREIDVLPNGDVVIVGSTQGPNFGFAGGSNATNGATDAFGARFDTNGSVRWQSVWGLSDLEEATGVAFDPTNGHTIVVGNFWGTTNFGHGQRTSAGDSDWFLLDITPTGSLDADIVFGGAGAEREARVAVDLTGAVAFLGTSSGPVDIGNGTLPGAGSYDIVLGRFSQVGAPALWSQRFGSSGSDTGRGVCVAENGAIFIAGSYSGTVDFGSGSLSSNGSLDGFVAAFKEEGVPLWSHSMGGPGEDRTSHIDVEGSLLAITGFFNGTVWFGPTRATTYDQLMDAYVATLDTDGNWQGLIQGRGPGWDLGVQVSLHGTPIAVGSFGEWVDFGSLELSTSALQFSGFVVGLTDQVSSAPDVIGESALDLIDVASAQPNPTRAETSVSFRLPTADGGGSSDAAVQVTVHDVTGRTLRVLSPETTGDSGVARWDGRDRTGLAVPSGVYFLRVSTPEDARSVPVTIQR</sequence>
<comment type="caution">
    <text evidence="2">The sequence shown here is derived from an EMBL/GenBank/DDBJ whole genome shotgun (WGS) entry which is preliminary data.</text>
</comment>
<accession>A0A956SF51</accession>
<feature type="signal peptide" evidence="1">
    <location>
        <begin position="1"/>
        <end position="17"/>
    </location>
</feature>
<reference evidence="2" key="1">
    <citation type="submission" date="2020-04" db="EMBL/GenBank/DDBJ databases">
        <authorList>
            <person name="Zhang T."/>
        </authorList>
    </citation>
    <scope>NUCLEOTIDE SEQUENCE</scope>
    <source>
        <strain evidence="2">HKST-UBA02</strain>
    </source>
</reference>